<reference evidence="1 2" key="1">
    <citation type="submission" date="2019-04" db="EMBL/GenBank/DDBJ databases">
        <title>Phreatobacter aquaticus sp. nov.</title>
        <authorList>
            <person name="Choi A."/>
        </authorList>
    </citation>
    <scope>NUCLEOTIDE SEQUENCE [LARGE SCALE GENOMIC DNA]</scope>
    <source>
        <strain evidence="1 2">KCTC 52518</strain>
    </source>
</reference>
<evidence type="ECO:0000313" key="2">
    <source>
        <dbReference type="Proteomes" id="UP000298781"/>
    </source>
</evidence>
<sequence length="301" mass="32632">MSRLLNAFRSCGGVIAAGLLVLAGVLPAQQGWAQGAASHAPEPGGVEYGFLNSSDMDKAGTVSLELDTVGLYGRRGRHFASSDTLLNLAYAVTDQVQVAFGPQFTIASVHVVPGLPDVRRALLGGFRGDLRLGLIDRRSNPIGLTLQFTPQWRFADEAVRRGAAHGLAVSLALDRELIAGTLFGTLNLTYEMTHQRIDGIAGWERGSRAGLGLGLAARLSKVLHVGAEFRYLRRHDGFAAGRFHGHAFYLGPTVYAEFGGNWWASLSWQTQIAGHEVGKRHGMDLIGFERHQVRLRVGYDF</sequence>
<name>A0A4D7BJC4_9HYPH</name>
<dbReference type="Proteomes" id="UP000298781">
    <property type="component" value="Chromosome"/>
</dbReference>
<proteinExistence type="predicted"/>
<dbReference type="OrthoDB" id="8004182at2"/>
<evidence type="ECO:0000313" key="1">
    <source>
        <dbReference type="EMBL" id="QCI67817.1"/>
    </source>
</evidence>
<protein>
    <submittedName>
        <fullName evidence="1">Uncharacterized protein</fullName>
    </submittedName>
</protein>
<dbReference type="EMBL" id="CP039690">
    <property type="protein sequence ID" value="QCI67817.1"/>
    <property type="molecule type" value="Genomic_DNA"/>
</dbReference>
<organism evidence="1 2">
    <name type="scientific">Phreatobacter stygius</name>
    <dbReference type="NCBI Taxonomy" id="1940610"/>
    <lineage>
        <taxon>Bacteria</taxon>
        <taxon>Pseudomonadati</taxon>
        <taxon>Pseudomonadota</taxon>
        <taxon>Alphaproteobacteria</taxon>
        <taxon>Hyphomicrobiales</taxon>
        <taxon>Phreatobacteraceae</taxon>
        <taxon>Phreatobacter</taxon>
    </lineage>
</organism>
<dbReference type="RefSeq" id="WP_136963244.1">
    <property type="nucleotide sequence ID" value="NZ_CP039690.1"/>
</dbReference>
<dbReference type="AlphaFoldDB" id="A0A4D7BJC4"/>
<dbReference type="KEGG" id="pstg:E8M01_28485"/>
<accession>A0A4D7BJC4</accession>
<keyword evidence="2" id="KW-1185">Reference proteome</keyword>
<gene>
    <name evidence="1" type="ORF">E8M01_28485</name>
</gene>